<keyword evidence="4" id="KW-0816">Tricarboxylic acid cycle</keyword>
<evidence type="ECO:0000256" key="2">
    <source>
        <dbReference type="ARBA" id="ARBA00001946"/>
    </source>
</evidence>
<sequence>MATSLRILSSRCLTAATSKKAFGITASLNGARQLSSLSTTSSYITTSKSNHNGQYQPSILRATQSTSVRYQSTSDKPKIKAPPMVYIQGEEMTHYATQLLLNQWIEPYFDISSWETFDLSCKARDDSDDATLIDAVEAGKRIGAIFKEPTITPSAIQVQEMGLKKAWGSPNGAMRRGWNGITISRDTIHIEGIELGYKNQVLFERHAVGGEYGAGWNEVGEGTLLTTYIPKDGGAPFVVDKRDLTDKHNVCVVYHNPYDNVRELAHLFFKRCLEHKVTPYIVTKKTVFKWQEGFWATMKRVFDDTYKDEFLKAGLLDRSGGELTHLISDAATMQLIRWTDGGFGMAAHNYDGDMLTDQIAQVHRSPGFITSNLVGVSDDGTTLIKEFEASHGTVTDLWNDHLAGKETSLNPLGLVEALLGAMCHAAQLEYDAKPNDVEAKRMYEYVNNFTNTLRMALHNTFRYGQGTRDMCGPTGFTTEDFIAKVAWRLDRYLEQQSEESAPPELKEEDLALPASKLADFDQKAIMKLFEKYDKSGEGKIDFKNFSKMLVKMGVAPKKSS</sequence>
<feature type="domain" description="EF-hand" evidence="9">
    <location>
        <begin position="520"/>
        <end position="555"/>
    </location>
</feature>
<dbReference type="GO" id="GO:0006099">
    <property type="term" value="P:tricarboxylic acid cycle"/>
    <property type="evidence" value="ECO:0007669"/>
    <property type="project" value="UniProtKB-KW"/>
</dbReference>
<dbReference type="STRING" id="35128.B8BX37"/>
<dbReference type="PANTHER" id="PTHR11822">
    <property type="entry name" value="NADP-SPECIFIC ISOCITRATE DEHYDROGENASE"/>
    <property type="match status" value="1"/>
</dbReference>
<dbReference type="SUPFAM" id="SSF53659">
    <property type="entry name" value="Isocitrate/Isopropylmalate dehydrogenase-like"/>
    <property type="match status" value="1"/>
</dbReference>
<dbReference type="InterPro" id="IPR011992">
    <property type="entry name" value="EF-hand-dom_pair"/>
</dbReference>
<comment type="cofactor">
    <cofactor evidence="2">
        <name>Mg(2+)</name>
        <dbReference type="ChEBI" id="CHEBI:18420"/>
    </cofactor>
</comment>
<dbReference type="InParanoid" id="B8BX37"/>
<keyword evidence="6" id="KW-0460">Magnesium</keyword>
<dbReference type="GeneID" id="7441754"/>
<comment type="similarity">
    <text evidence="3">Belongs to the isocitrate and isopropylmalate dehydrogenases family.</text>
</comment>
<dbReference type="EMBL" id="CM000640">
    <property type="protein sequence ID" value="EED93639.1"/>
    <property type="molecule type" value="Genomic_DNA"/>
</dbReference>
<name>B8BX37_THAPS</name>
<comment type="cofactor">
    <cofactor evidence="1">
        <name>Mn(2+)</name>
        <dbReference type="ChEBI" id="CHEBI:29035"/>
    </cofactor>
</comment>
<evidence type="ECO:0000256" key="5">
    <source>
        <dbReference type="ARBA" id="ARBA00022723"/>
    </source>
</evidence>
<keyword evidence="7" id="KW-0560">Oxidoreductase</keyword>
<proteinExistence type="inferred from homology"/>
<dbReference type="Gene3D" id="3.40.718.10">
    <property type="entry name" value="Isopropylmalate Dehydrogenase"/>
    <property type="match status" value="1"/>
</dbReference>
<dbReference type="PaxDb" id="35128-Thaps21640"/>
<dbReference type="OMA" id="HNTFRYG"/>
<evidence type="ECO:0000256" key="6">
    <source>
        <dbReference type="ARBA" id="ARBA00022842"/>
    </source>
</evidence>
<reference evidence="10 11" key="1">
    <citation type="journal article" date="2004" name="Science">
        <title>The genome of the diatom Thalassiosira pseudonana: ecology, evolution, and metabolism.</title>
        <authorList>
            <person name="Armbrust E.V."/>
            <person name="Berges J.A."/>
            <person name="Bowler C."/>
            <person name="Green B.R."/>
            <person name="Martinez D."/>
            <person name="Putnam N.H."/>
            <person name="Zhou S."/>
            <person name="Allen A.E."/>
            <person name="Apt K.E."/>
            <person name="Bechner M."/>
            <person name="Brzezinski M.A."/>
            <person name="Chaal B.K."/>
            <person name="Chiovitti A."/>
            <person name="Davis A.K."/>
            <person name="Demarest M.S."/>
            <person name="Detter J.C."/>
            <person name="Glavina T."/>
            <person name="Goodstein D."/>
            <person name="Hadi M.Z."/>
            <person name="Hellsten U."/>
            <person name="Hildebrand M."/>
            <person name="Jenkins B.D."/>
            <person name="Jurka J."/>
            <person name="Kapitonov V.V."/>
            <person name="Kroger N."/>
            <person name="Lau W.W."/>
            <person name="Lane T.W."/>
            <person name="Larimer F.W."/>
            <person name="Lippmeier J.C."/>
            <person name="Lucas S."/>
            <person name="Medina M."/>
            <person name="Montsant A."/>
            <person name="Obornik M."/>
            <person name="Parker M.S."/>
            <person name="Palenik B."/>
            <person name="Pazour G.J."/>
            <person name="Richardson P.M."/>
            <person name="Rynearson T.A."/>
            <person name="Saito M.A."/>
            <person name="Schwartz D.C."/>
            <person name="Thamatrakoln K."/>
            <person name="Valentin K."/>
            <person name="Vardi A."/>
            <person name="Wilkerson F.P."/>
            <person name="Rokhsar D.S."/>
        </authorList>
    </citation>
    <scope>NUCLEOTIDE SEQUENCE [LARGE SCALE GENOMIC DNA]</scope>
    <source>
        <strain evidence="10 11">CCMP1335</strain>
    </source>
</reference>
<dbReference type="GO" id="GO:0006102">
    <property type="term" value="P:isocitrate metabolic process"/>
    <property type="evidence" value="ECO:0000318"/>
    <property type="project" value="GO_Central"/>
</dbReference>
<evidence type="ECO:0000313" key="11">
    <source>
        <dbReference type="Proteomes" id="UP000001449"/>
    </source>
</evidence>
<evidence type="ECO:0000313" key="10">
    <source>
        <dbReference type="EMBL" id="EED93639.1"/>
    </source>
</evidence>
<evidence type="ECO:0000256" key="7">
    <source>
        <dbReference type="ARBA" id="ARBA00023002"/>
    </source>
</evidence>
<dbReference type="eggNOG" id="KOG1526">
    <property type="taxonomic scope" value="Eukaryota"/>
</dbReference>
<keyword evidence="5" id="KW-0479">Metal-binding</keyword>
<reference evidence="10 11" key="2">
    <citation type="journal article" date="2008" name="Nature">
        <title>The Phaeodactylum genome reveals the evolutionary history of diatom genomes.</title>
        <authorList>
            <person name="Bowler C."/>
            <person name="Allen A.E."/>
            <person name="Badger J.H."/>
            <person name="Grimwood J."/>
            <person name="Jabbari K."/>
            <person name="Kuo A."/>
            <person name="Maheswari U."/>
            <person name="Martens C."/>
            <person name="Maumus F."/>
            <person name="Otillar R.P."/>
            <person name="Rayko E."/>
            <person name="Salamov A."/>
            <person name="Vandepoele K."/>
            <person name="Beszteri B."/>
            <person name="Gruber A."/>
            <person name="Heijde M."/>
            <person name="Katinka M."/>
            <person name="Mock T."/>
            <person name="Valentin K."/>
            <person name="Verret F."/>
            <person name="Berges J.A."/>
            <person name="Brownlee C."/>
            <person name="Cadoret J.P."/>
            <person name="Chiovitti A."/>
            <person name="Choi C.J."/>
            <person name="Coesel S."/>
            <person name="De Martino A."/>
            <person name="Detter J.C."/>
            <person name="Durkin C."/>
            <person name="Falciatore A."/>
            <person name="Fournet J."/>
            <person name="Haruta M."/>
            <person name="Huysman M.J."/>
            <person name="Jenkins B.D."/>
            <person name="Jiroutova K."/>
            <person name="Jorgensen R.E."/>
            <person name="Joubert Y."/>
            <person name="Kaplan A."/>
            <person name="Kroger N."/>
            <person name="Kroth P.G."/>
            <person name="La Roche J."/>
            <person name="Lindquist E."/>
            <person name="Lommer M."/>
            <person name="Martin-Jezequel V."/>
            <person name="Lopez P.J."/>
            <person name="Lucas S."/>
            <person name="Mangogna M."/>
            <person name="McGinnis K."/>
            <person name="Medlin L.K."/>
            <person name="Montsant A."/>
            <person name="Oudot-Le Secq M.P."/>
            <person name="Napoli C."/>
            <person name="Obornik M."/>
            <person name="Parker M.S."/>
            <person name="Petit J.L."/>
            <person name="Porcel B.M."/>
            <person name="Poulsen N."/>
            <person name="Robison M."/>
            <person name="Rychlewski L."/>
            <person name="Rynearson T.A."/>
            <person name="Schmutz J."/>
            <person name="Shapiro H."/>
            <person name="Siaut M."/>
            <person name="Stanley M."/>
            <person name="Sussman M.R."/>
            <person name="Taylor A.R."/>
            <person name="Vardi A."/>
            <person name="von Dassow P."/>
            <person name="Vyverman W."/>
            <person name="Willis A."/>
            <person name="Wyrwicz L.S."/>
            <person name="Rokhsar D.S."/>
            <person name="Weissenbach J."/>
            <person name="Armbrust E.V."/>
            <person name="Green B.R."/>
            <person name="Van de Peer Y."/>
            <person name="Grigoriev I.V."/>
        </authorList>
    </citation>
    <scope>NUCLEOTIDE SEQUENCE [LARGE SCALE GENOMIC DNA]</scope>
    <source>
        <strain evidence="10 11">CCMP1335</strain>
    </source>
</reference>
<accession>B8BX37</accession>
<dbReference type="GO" id="GO:0006739">
    <property type="term" value="P:NADP+ metabolic process"/>
    <property type="evidence" value="ECO:0000318"/>
    <property type="project" value="GO_Central"/>
</dbReference>
<keyword evidence="11" id="KW-1185">Reference proteome</keyword>
<dbReference type="Proteomes" id="UP000001449">
    <property type="component" value="Chromosome 3"/>
</dbReference>
<dbReference type="PANTHER" id="PTHR11822:SF21">
    <property type="entry name" value="ISOCITRATE DEHYDROGENASE [NADP], MITOCHONDRIAL"/>
    <property type="match status" value="1"/>
</dbReference>
<dbReference type="SMART" id="SM01329">
    <property type="entry name" value="Iso_dh"/>
    <property type="match status" value="1"/>
</dbReference>
<dbReference type="InterPro" id="IPR024084">
    <property type="entry name" value="IsoPropMal-DH-like_dom"/>
</dbReference>
<dbReference type="GO" id="GO:0004450">
    <property type="term" value="F:isocitrate dehydrogenase (NADP+) activity"/>
    <property type="evidence" value="ECO:0000318"/>
    <property type="project" value="GO_Central"/>
</dbReference>
<dbReference type="FunCoup" id="B8BX37">
    <property type="interactions" value="268"/>
</dbReference>
<organism evidence="10 11">
    <name type="scientific">Thalassiosira pseudonana</name>
    <name type="common">Marine diatom</name>
    <name type="synonym">Cyclotella nana</name>
    <dbReference type="NCBI Taxonomy" id="35128"/>
    <lineage>
        <taxon>Eukaryota</taxon>
        <taxon>Sar</taxon>
        <taxon>Stramenopiles</taxon>
        <taxon>Ochrophyta</taxon>
        <taxon>Bacillariophyta</taxon>
        <taxon>Coscinodiscophyceae</taxon>
        <taxon>Thalassiosirophycidae</taxon>
        <taxon>Thalassiosirales</taxon>
        <taxon>Thalassiosiraceae</taxon>
        <taxon>Thalassiosira</taxon>
    </lineage>
</organism>
<dbReference type="AlphaFoldDB" id="B8BX37"/>
<dbReference type="RefSeq" id="XP_002288203.1">
    <property type="nucleotide sequence ID" value="XM_002288167.1"/>
</dbReference>
<dbReference type="KEGG" id="tps:THAPSDRAFT_21640"/>
<dbReference type="GO" id="GO:0005739">
    <property type="term" value="C:mitochondrion"/>
    <property type="evidence" value="ECO:0000318"/>
    <property type="project" value="GO_Central"/>
</dbReference>
<dbReference type="HOGENOM" id="CLU_487082_0_0_1"/>
<dbReference type="GO" id="GO:0005509">
    <property type="term" value="F:calcium ion binding"/>
    <property type="evidence" value="ECO:0007669"/>
    <property type="project" value="InterPro"/>
</dbReference>
<dbReference type="PROSITE" id="PS50222">
    <property type="entry name" value="EF_HAND_2"/>
    <property type="match status" value="1"/>
</dbReference>
<dbReference type="Pfam" id="PF00180">
    <property type="entry name" value="Iso_dh"/>
    <property type="match status" value="1"/>
</dbReference>
<evidence type="ECO:0000256" key="3">
    <source>
        <dbReference type="ARBA" id="ARBA00007769"/>
    </source>
</evidence>
<evidence type="ECO:0000259" key="9">
    <source>
        <dbReference type="PROSITE" id="PS50222"/>
    </source>
</evidence>
<gene>
    <name evidence="10" type="ORF">THAPSDRAFT_21640</name>
</gene>
<protein>
    <recommendedName>
        <fullName evidence="9">EF-hand domain-containing protein</fullName>
    </recommendedName>
</protein>
<dbReference type="SUPFAM" id="SSF47473">
    <property type="entry name" value="EF-hand"/>
    <property type="match status" value="1"/>
</dbReference>
<keyword evidence="8" id="KW-0464">Manganese</keyword>
<evidence type="ECO:0000256" key="4">
    <source>
        <dbReference type="ARBA" id="ARBA00022532"/>
    </source>
</evidence>
<evidence type="ECO:0000256" key="1">
    <source>
        <dbReference type="ARBA" id="ARBA00001936"/>
    </source>
</evidence>
<dbReference type="InterPro" id="IPR004790">
    <property type="entry name" value="Isocitrate_DH_NADP"/>
</dbReference>
<dbReference type="InterPro" id="IPR002048">
    <property type="entry name" value="EF_hand_dom"/>
</dbReference>
<evidence type="ECO:0000256" key="8">
    <source>
        <dbReference type="ARBA" id="ARBA00023211"/>
    </source>
</evidence>